<keyword evidence="3" id="KW-1185">Reference proteome</keyword>
<feature type="compositionally biased region" description="Polar residues" evidence="1">
    <location>
        <begin position="232"/>
        <end position="242"/>
    </location>
</feature>
<feature type="region of interest" description="Disordered" evidence="1">
    <location>
        <begin position="190"/>
        <end position="255"/>
    </location>
</feature>
<gene>
    <name evidence="2" type="ORF">PRK78_000832</name>
</gene>
<feature type="region of interest" description="Disordered" evidence="1">
    <location>
        <begin position="423"/>
        <end position="442"/>
    </location>
</feature>
<evidence type="ECO:0000313" key="3">
    <source>
        <dbReference type="Proteomes" id="UP001219355"/>
    </source>
</evidence>
<name>A0AAF0DCS0_9EURO</name>
<reference evidence="2" key="1">
    <citation type="submission" date="2023-03" db="EMBL/GenBank/DDBJ databases">
        <title>Emydomyces testavorans Genome Sequence.</title>
        <authorList>
            <person name="Hoyer L."/>
        </authorList>
    </citation>
    <scope>NUCLEOTIDE SEQUENCE</scope>
    <source>
        <strain evidence="2">16-2883</strain>
    </source>
</reference>
<protein>
    <submittedName>
        <fullName evidence="2">Uncharacterized protein</fullName>
    </submittedName>
</protein>
<organism evidence="2 3">
    <name type="scientific">Emydomyces testavorans</name>
    <dbReference type="NCBI Taxonomy" id="2070801"/>
    <lineage>
        <taxon>Eukaryota</taxon>
        <taxon>Fungi</taxon>
        <taxon>Dikarya</taxon>
        <taxon>Ascomycota</taxon>
        <taxon>Pezizomycotina</taxon>
        <taxon>Eurotiomycetes</taxon>
        <taxon>Eurotiomycetidae</taxon>
        <taxon>Onygenales</taxon>
        <taxon>Nannizziopsiaceae</taxon>
        <taxon>Emydomyces</taxon>
    </lineage>
</organism>
<dbReference type="Proteomes" id="UP001219355">
    <property type="component" value="Chromosome 1"/>
</dbReference>
<evidence type="ECO:0000256" key="1">
    <source>
        <dbReference type="SAM" id="MobiDB-lite"/>
    </source>
</evidence>
<proteinExistence type="predicted"/>
<dbReference type="AlphaFoldDB" id="A0AAF0DCS0"/>
<feature type="compositionally biased region" description="Polar residues" evidence="1">
    <location>
        <begin position="211"/>
        <end position="222"/>
    </location>
</feature>
<dbReference type="EMBL" id="CP120627">
    <property type="protein sequence ID" value="WEW55401.1"/>
    <property type="molecule type" value="Genomic_DNA"/>
</dbReference>
<evidence type="ECO:0000313" key="2">
    <source>
        <dbReference type="EMBL" id="WEW55401.1"/>
    </source>
</evidence>
<sequence>MGARKAPLDVKSLKTERTHAENQERAFIAASRRGDRTLDARFESAQRASRIHKVRTGRALRITLDAVKNEEMYEEEDDDHHRQKFLLHLESQNARLTRELNLDHSFFLRSARHGIVGYPYYSAVHPHPYQAHGNGVPSGPQGYQMHGYAPSYGQGARTAPVLYTGANSWVRPQVHSRSMSIATPEASQMARGGNLTGVGQSNGIPWPGHRSVSTPSTHTQAAPQAVQPRVPTPNQRSNSQTPVYVGMPSPQQPVLKPRPQRLVRFDQLGEQQNGANGVQGETPQYMPLNQPQIRRYTVPQVQPMDQLASGATSPDVPMPTPAIRHPGFETTLANNPINGQVEYWNTYMAWLNSTRPEIGDIMEQSGATVTQHSNQTTGVAPTALASHKSGTVSRSSSAISSITETSVQELDFVSQPSKITDISAAASTSPPPPMSLGSPDSSAATAIAQGRVYQTPAESKNTNIGSNAQAISSKLSPISLEASSSSLSTEFLPNESLLNKTLDGKEPGLSEAAAPDLLFEDSVSPNSSFAESAFGDGGLASADLSAGNAVINSSFVQISRRDSLESISGTEITKDQWQECFNNGFWKESTFDNSAFMPVAFYDE</sequence>
<accession>A0AAF0DCS0</accession>